<dbReference type="InterPro" id="IPR058031">
    <property type="entry name" value="AAA_lid_NorR"/>
</dbReference>
<dbReference type="GO" id="GO:0006355">
    <property type="term" value="P:regulation of DNA-templated transcription"/>
    <property type="evidence" value="ECO:0007669"/>
    <property type="project" value="InterPro"/>
</dbReference>
<keyword evidence="1" id="KW-0547">Nucleotide-binding</keyword>
<accession>A0A382R2P2</accession>
<dbReference type="GO" id="GO:0005524">
    <property type="term" value="F:ATP binding"/>
    <property type="evidence" value="ECO:0007669"/>
    <property type="project" value="UniProtKB-KW"/>
</dbReference>
<organism evidence="6">
    <name type="scientific">marine metagenome</name>
    <dbReference type="NCBI Taxonomy" id="408172"/>
    <lineage>
        <taxon>unclassified sequences</taxon>
        <taxon>metagenomes</taxon>
        <taxon>ecological metagenomes</taxon>
    </lineage>
</organism>
<evidence type="ECO:0000313" key="6">
    <source>
        <dbReference type="EMBL" id="SVC91470.1"/>
    </source>
</evidence>
<dbReference type="Pfam" id="PF00158">
    <property type="entry name" value="Sigma54_activat"/>
    <property type="match status" value="1"/>
</dbReference>
<gene>
    <name evidence="6" type="ORF">METZ01_LOCUS344324</name>
</gene>
<dbReference type="Gene3D" id="1.10.8.60">
    <property type="match status" value="1"/>
</dbReference>
<feature type="non-terminal residue" evidence="6">
    <location>
        <position position="1"/>
    </location>
</feature>
<keyword evidence="3" id="KW-0805">Transcription regulation</keyword>
<dbReference type="AlphaFoldDB" id="A0A382R2P2"/>
<dbReference type="InterPro" id="IPR027417">
    <property type="entry name" value="P-loop_NTPase"/>
</dbReference>
<evidence type="ECO:0000256" key="1">
    <source>
        <dbReference type="ARBA" id="ARBA00022741"/>
    </source>
</evidence>
<dbReference type="PROSITE" id="PS50045">
    <property type="entry name" value="SIGMA54_INTERACT_4"/>
    <property type="match status" value="1"/>
</dbReference>
<dbReference type="Pfam" id="PF25601">
    <property type="entry name" value="AAA_lid_14"/>
    <property type="match status" value="1"/>
</dbReference>
<dbReference type="InterPro" id="IPR025944">
    <property type="entry name" value="Sigma_54_int_dom_CS"/>
</dbReference>
<dbReference type="EMBL" id="UINC01118385">
    <property type="protein sequence ID" value="SVC91470.1"/>
    <property type="molecule type" value="Genomic_DNA"/>
</dbReference>
<keyword evidence="2" id="KW-0067">ATP-binding</keyword>
<dbReference type="InterPro" id="IPR002078">
    <property type="entry name" value="Sigma_54_int"/>
</dbReference>
<evidence type="ECO:0000259" key="5">
    <source>
        <dbReference type="PROSITE" id="PS50045"/>
    </source>
</evidence>
<evidence type="ECO:0000256" key="3">
    <source>
        <dbReference type="ARBA" id="ARBA00023015"/>
    </source>
</evidence>
<protein>
    <recommendedName>
        <fullName evidence="5">Sigma-54 factor interaction domain-containing protein</fullName>
    </recommendedName>
</protein>
<feature type="domain" description="Sigma-54 factor interaction" evidence="5">
    <location>
        <begin position="1"/>
        <end position="98"/>
    </location>
</feature>
<sequence length="132" mass="15143">VDVRVVAATNVDLESRIGAGDFRQDLYFRLARFTVNIPPIRERKGDIPLLARHYLQMFAAEMGREAPQLGSEILQELSTYSFPGNVRELKNIIERALIESDGRSTCTSSRRCRRRPTSRLRAPRALLRPTFR</sequence>
<reference evidence="6" key="1">
    <citation type="submission" date="2018-05" db="EMBL/GenBank/DDBJ databases">
        <authorList>
            <person name="Lanie J.A."/>
            <person name="Ng W.-L."/>
            <person name="Kazmierczak K.M."/>
            <person name="Andrzejewski T.M."/>
            <person name="Davidsen T.M."/>
            <person name="Wayne K.J."/>
            <person name="Tettelin H."/>
            <person name="Glass J.I."/>
            <person name="Rusch D."/>
            <person name="Podicherti R."/>
            <person name="Tsui H.-C.T."/>
            <person name="Winkler M.E."/>
        </authorList>
    </citation>
    <scope>NUCLEOTIDE SEQUENCE</scope>
</reference>
<evidence type="ECO:0000256" key="2">
    <source>
        <dbReference type="ARBA" id="ARBA00022840"/>
    </source>
</evidence>
<dbReference type="PROSITE" id="PS00688">
    <property type="entry name" value="SIGMA54_INTERACT_3"/>
    <property type="match status" value="1"/>
</dbReference>
<evidence type="ECO:0000256" key="4">
    <source>
        <dbReference type="ARBA" id="ARBA00023163"/>
    </source>
</evidence>
<dbReference type="PANTHER" id="PTHR32071">
    <property type="entry name" value="TRANSCRIPTIONAL REGULATORY PROTEIN"/>
    <property type="match status" value="1"/>
</dbReference>
<proteinExistence type="predicted"/>
<name>A0A382R2P2_9ZZZZ</name>
<keyword evidence="4" id="KW-0804">Transcription</keyword>
<dbReference type="Gene3D" id="3.40.50.300">
    <property type="entry name" value="P-loop containing nucleotide triphosphate hydrolases"/>
    <property type="match status" value="1"/>
</dbReference>
<dbReference type="SUPFAM" id="SSF52540">
    <property type="entry name" value="P-loop containing nucleoside triphosphate hydrolases"/>
    <property type="match status" value="1"/>
</dbReference>